<name>A0A8J3ENE1_9BACL</name>
<proteinExistence type="predicted"/>
<accession>A0A8J3ENE1</accession>
<dbReference type="Proteomes" id="UP000656813">
    <property type="component" value="Unassembled WGS sequence"/>
</dbReference>
<protein>
    <submittedName>
        <fullName evidence="1">Uncharacterized protein</fullName>
    </submittedName>
</protein>
<reference evidence="1" key="1">
    <citation type="journal article" date="2014" name="Int. J. Syst. Evol. Microbiol.">
        <title>Complete genome sequence of Corynebacterium casei LMG S-19264T (=DSM 44701T), isolated from a smear-ripened cheese.</title>
        <authorList>
            <consortium name="US DOE Joint Genome Institute (JGI-PGF)"/>
            <person name="Walter F."/>
            <person name="Albersmeier A."/>
            <person name="Kalinowski J."/>
            <person name="Ruckert C."/>
        </authorList>
    </citation>
    <scope>NUCLEOTIDE SEQUENCE</scope>
    <source>
        <strain evidence="1">CGMCC 1.12777</strain>
    </source>
</reference>
<keyword evidence="2" id="KW-1185">Reference proteome</keyword>
<dbReference type="AlphaFoldDB" id="A0A8J3ENE1"/>
<dbReference type="EMBL" id="BMFV01000042">
    <property type="protein sequence ID" value="GGH87693.1"/>
    <property type="molecule type" value="Genomic_DNA"/>
</dbReference>
<reference evidence="1" key="2">
    <citation type="submission" date="2020-09" db="EMBL/GenBank/DDBJ databases">
        <authorList>
            <person name="Sun Q."/>
            <person name="Zhou Y."/>
        </authorList>
    </citation>
    <scope>NUCLEOTIDE SEQUENCE</scope>
    <source>
        <strain evidence="1">CGMCC 1.12777</strain>
    </source>
</reference>
<evidence type="ECO:0000313" key="1">
    <source>
        <dbReference type="EMBL" id="GGH87693.1"/>
    </source>
</evidence>
<sequence>MVISSPIIPRFPSQSKTSCINHKFLSKCNAFIETQPTKLSWYWPKSHPYLSYTEQGFTVYLLLVANKDTSDGFLK</sequence>
<gene>
    <name evidence="1" type="ORF">GCM10007096_38290</name>
</gene>
<comment type="caution">
    <text evidence="1">The sequence shown here is derived from an EMBL/GenBank/DDBJ whole genome shotgun (WGS) entry which is preliminary data.</text>
</comment>
<evidence type="ECO:0000313" key="2">
    <source>
        <dbReference type="Proteomes" id="UP000656813"/>
    </source>
</evidence>
<organism evidence="1 2">
    <name type="scientific">Pullulanibacillus pueri</name>
    <dbReference type="NCBI Taxonomy" id="1437324"/>
    <lineage>
        <taxon>Bacteria</taxon>
        <taxon>Bacillati</taxon>
        <taxon>Bacillota</taxon>
        <taxon>Bacilli</taxon>
        <taxon>Bacillales</taxon>
        <taxon>Sporolactobacillaceae</taxon>
        <taxon>Pullulanibacillus</taxon>
    </lineage>
</organism>